<organism evidence="2 3">
    <name type="scientific">Aristophania vespae</name>
    <dbReference type="NCBI Taxonomy" id="2697033"/>
    <lineage>
        <taxon>Bacteria</taxon>
        <taxon>Pseudomonadati</taxon>
        <taxon>Pseudomonadota</taxon>
        <taxon>Alphaproteobacteria</taxon>
        <taxon>Acetobacterales</taxon>
        <taxon>Acetobacteraceae</taxon>
        <taxon>Aristophania</taxon>
    </lineage>
</organism>
<reference evidence="2 3" key="1">
    <citation type="submission" date="2020-01" db="EMBL/GenBank/DDBJ databases">
        <title>Genome sequencing of strain KACC 21507.</title>
        <authorList>
            <person name="Heo J."/>
            <person name="Kim S.-J."/>
            <person name="Kim J.-S."/>
            <person name="Hong S.-B."/>
            <person name="Kwon S.-W."/>
        </authorList>
    </citation>
    <scope>NUCLEOTIDE SEQUENCE [LARGE SCALE GENOMIC DNA]</scope>
    <source>
        <strain evidence="2 3">KACC 21507</strain>
    </source>
</reference>
<proteinExistence type="predicted"/>
<keyword evidence="3" id="KW-1185">Reference proteome</keyword>
<sequence length="347" mass="35847">MQLVGEVAGQISDALEDAGVPGFDGTDPTKNIGRIISEAAGTALISSITGGNVGAGAASSIAGNIATGIALDDIAKWAISVTGPDHEDLASSITNAGENIAGTAAGAAIGAIIDGNAGAVNGGSISSTIQQYNGVYEKLAEKAIKAAAKAARKAGHPKLGDAIEDSESTINEIVEEGEHQAGKAVDKAKDVIDDIVEAPKTKTEENPNPSDQVSQDSLNPSQQKTPREITNEEDVYTNPDGSLFGEDGSSKGIREIKNNDDAASEAENFVTKLIGKRKVQRIIQLPPIKGVSGGKTYIIDNKNAITYRPAGAAGKLTDKTTVNVDVNTESARALNNGEQLKFKFLQK</sequence>
<dbReference type="EMBL" id="CP047652">
    <property type="protein sequence ID" value="QHI96233.1"/>
    <property type="molecule type" value="Genomic_DNA"/>
</dbReference>
<dbReference type="AlphaFoldDB" id="A0A6P1NG52"/>
<gene>
    <name evidence="2" type="ORF">GT348_08360</name>
</gene>
<feature type="compositionally biased region" description="Polar residues" evidence="1">
    <location>
        <begin position="206"/>
        <end position="224"/>
    </location>
</feature>
<dbReference type="RefSeq" id="WP_160619305.1">
    <property type="nucleotide sequence ID" value="NZ_CP047652.1"/>
</dbReference>
<name>A0A6P1NG52_9PROT</name>
<feature type="region of interest" description="Disordered" evidence="1">
    <location>
        <begin position="198"/>
        <end position="250"/>
    </location>
</feature>
<evidence type="ECO:0000313" key="2">
    <source>
        <dbReference type="EMBL" id="QHI96233.1"/>
    </source>
</evidence>
<evidence type="ECO:0000256" key="1">
    <source>
        <dbReference type="SAM" id="MobiDB-lite"/>
    </source>
</evidence>
<evidence type="ECO:0000313" key="3">
    <source>
        <dbReference type="Proteomes" id="UP000463975"/>
    </source>
</evidence>
<accession>A0A6P1NG52</accession>
<protein>
    <submittedName>
        <fullName evidence="2">Uncharacterized protein</fullName>
    </submittedName>
</protein>
<dbReference type="KEGG" id="bomb:GT348_08360"/>
<dbReference type="Proteomes" id="UP000463975">
    <property type="component" value="Chromosome"/>
</dbReference>